<reference evidence="2" key="1">
    <citation type="submission" date="2025-08" db="UniProtKB">
        <authorList>
            <consortium name="Ensembl"/>
        </authorList>
    </citation>
    <scope>IDENTIFICATION</scope>
</reference>
<evidence type="ECO:0000256" key="1">
    <source>
        <dbReference type="SAM" id="SignalP"/>
    </source>
</evidence>
<evidence type="ECO:0000313" key="2">
    <source>
        <dbReference type="Ensembl" id="ENSSSCP00015005148.1"/>
    </source>
</evidence>
<organism evidence="2 3">
    <name type="scientific">Sus scrofa</name>
    <name type="common">Pig</name>
    <dbReference type="NCBI Taxonomy" id="9823"/>
    <lineage>
        <taxon>Eukaryota</taxon>
        <taxon>Metazoa</taxon>
        <taxon>Chordata</taxon>
        <taxon>Craniata</taxon>
        <taxon>Vertebrata</taxon>
        <taxon>Euteleostomi</taxon>
        <taxon>Mammalia</taxon>
        <taxon>Eutheria</taxon>
        <taxon>Laurasiatheria</taxon>
        <taxon>Artiodactyla</taxon>
        <taxon>Suina</taxon>
        <taxon>Suidae</taxon>
        <taxon>Sus</taxon>
    </lineage>
</organism>
<evidence type="ECO:0000313" key="3">
    <source>
        <dbReference type="Proteomes" id="UP000694726"/>
    </source>
</evidence>
<dbReference type="AlphaFoldDB" id="A0A8D0TVK5"/>
<dbReference type="Proteomes" id="UP000694726">
    <property type="component" value="Unplaced"/>
</dbReference>
<dbReference type="Ensembl" id="ENSSSCT00015013324.1">
    <property type="protein sequence ID" value="ENSSSCP00015005148.1"/>
    <property type="gene ID" value="ENSSSCG00015010188.1"/>
</dbReference>
<feature type="chain" id="PRO_5034421419" description="Secreted protein" evidence="1">
    <location>
        <begin position="17"/>
        <end position="129"/>
    </location>
</feature>
<accession>A0A8D0TVK5</accession>
<sequence length="129" mass="14938">MRSYWFIFALISIALGDWPEKIFIRLMSENVLPMFCSRSLMVSCLIFKSFSHFEFIFVYGVRVCYSFIDLHAALQVSQKYLLKYCLFPILCSCLLCRRLIDRRCLGLFLDSLFCSTGLSVCFGTSTTLS</sequence>
<keyword evidence="1" id="KW-0732">Signal</keyword>
<name>A0A8D0TVK5_PIG</name>
<protein>
    <recommendedName>
        <fullName evidence="4">Secreted protein</fullName>
    </recommendedName>
</protein>
<evidence type="ECO:0008006" key="4">
    <source>
        <dbReference type="Google" id="ProtNLM"/>
    </source>
</evidence>
<proteinExistence type="predicted"/>
<feature type="signal peptide" evidence="1">
    <location>
        <begin position="1"/>
        <end position="16"/>
    </location>
</feature>